<keyword evidence="5" id="KW-1185">Reference proteome</keyword>
<dbReference type="InterPro" id="IPR013087">
    <property type="entry name" value="Znf_C2H2_type"/>
</dbReference>
<dbReference type="Gene3D" id="3.30.160.60">
    <property type="entry name" value="Classic Zinc Finger"/>
    <property type="match status" value="1"/>
</dbReference>
<sequence>MNFFRRNKEIVITGTTCKFCGMEFSAPDRMVKHMLKAHGKPKKNKGSSCPNC</sequence>
<evidence type="ECO:0000259" key="1">
    <source>
        <dbReference type="PROSITE" id="PS50157"/>
    </source>
</evidence>
<protein>
    <recommendedName>
        <fullName evidence="1">C2H2-type domain-containing protein</fullName>
    </recommendedName>
</protein>
<evidence type="ECO:0000313" key="5">
    <source>
        <dbReference type="Proteomes" id="UP000554454"/>
    </source>
</evidence>
<dbReference type="EMBL" id="JACATA010000010">
    <property type="protein sequence ID" value="NWJ68480.1"/>
    <property type="molecule type" value="Genomic_DNA"/>
</dbReference>
<evidence type="ECO:0000313" key="3">
    <source>
        <dbReference type="EMBL" id="NWJ77360.1"/>
    </source>
</evidence>
<gene>
    <name evidence="2" type="ORF">HX834_03930</name>
    <name evidence="3" type="ORF">HX865_02485</name>
</gene>
<dbReference type="AlphaFoldDB" id="A0A7K4MZ21"/>
<reference evidence="2" key="2">
    <citation type="submission" date="2020-06" db="EMBL/GenBank/DDBJ databases">
        <authorList>
            <person name="Wang Y."/>
        </authorList>
    </citation>
    <scope>NUCLEOTIDE SEQUENCE</scope>
    <source>
        <strain evidence="2">D17</strain>
        <strain evidence="3">D1b</strain>
    </source>
</reference>
<proteinExistence type="predicted"/>
<dbReference type="PROSITE" id="PS00028">
    <property type="entry name" value="ZINC_FINGER_C2H2_1"/>
    <property type="match status" value="1"/>
</dbReference>
<feature type="domain" description="C2H2-type" evidence="1">
    <location>
        <begin position="15"/>
        <end position="43"/>
    </location>
</feature>
<reference evidence="4 5" key="1">
    <citation type="journal article" date="2019" name="Environ. Microbiol.">
        <title>Genomics insights into ecotype formation of ammonia-oxidizing archaea in the deep ocean.</title>
        <authorList>
            <person name="Wang Y."/>
            <person name="Huang J.M."/>
            <person name="Cui G.J."/>
            <person name="Nunoura T."/>
            <person name="Takaki Y."/>
            <person name="Li W.L."/>
            <person name="Li J."/>
            <person name="Gao Z.M."/>
            <person name="Takai K."/>
            <person name="Zhang A.Q."/>
            <person name="Stepanauskas R."/>
        </authorList>
    </citation>
    <scope>NUCLEOTIDE SEQUENCE [LARGE SCALE GENOMIC DNA]</scope>
    <source>
        <strain evidence="2 5">D17</strain>
        <strain evidence="3 4">D1b</strain>
    </source>
</reference>
<organism evidence="2 5">
    <name type="scientific">Marine Group I thaumarchaeote</name>
    <dbReference type="NCBI Taxonomy" id="2511932"/>
    <lineage>
        <taxon>Archaea</taxon>
        <taxon>Nitrososphaerota</taxon>
        <taxon>Marine Group I</taxon>
    </lineage>
</organism>
<evidence type="ECO:0000313" key="4">
    <source>
        <dbReference type="Proteomes" id="UP000527815"/>
    </source>
</evidence>
<name>A0A7K4MZ21_9ARCH</name>
<dbReference type="Proteomes" id="UP000554454">
    <property type="component" value="Unassembled WGS sequence"/>
</dbReference>
<evidence type="ECO:0000313" key="2">
    <source>
        <dbReference type="EMBL" id="NWJ68480.1"/>
    </source>
</evidence>
<dbReference type="EMBL" id="JACASZ010000028">
    <property type="protein sequence ID" value="NWJ77360.1"/>
    <property type="molecule type" value="Genomic_DNA"/>
</dbReference>
<comment type="caution">
    <text evidence="2">The sequence shown here is derived from an EMBL/GenBank/DDBJ whole genome shotgun (WGS) entry which is preliminary data.</text>
</comment>
<accession>A0A7K4MZ21</accession>
<dbReference type="Proteomes" id="UP000527815">
    <property type="component" value="Unassembled WGS sequence"/>
</dbReference>
<dbReference type="PROSITE" id="PS50157">
    <property type="entry name" value="ZINC_FINGER_C2H2_2"/>
    <property type="match status" value="1"/>
</dbReference>